<comment type="pathway">
    <text evidence="5">Cofactor biosynthesis; tetrahydrofolate biosynthesis; 2-amino-4-hydroxy-6-hydroxymethyl-7,8-dihydropteridine diphosphate from 7,8-dihydroneopterin triphosphate: step 4/4.</text>
</comment>
<keyword evidence="13" id="KW-0289">Folate biosynthesis</keyword>
<dbReference type="InterPro" id="IPR006390">
    <property type="entry name" value="DHP_synth_dom"/>
</dbReference>
<evidence type="ECO:0000256" key="9">
    <source>
        <dbReference type="ARBA" id="ARBA00022741"/>
    </source>
</evidence>
<keyword evidence="14" id="KW-0511">Multifunctional enzyme</keyword>
<dbReference type="AlphaFoldDB" id="C1DZ59"/>
<dbReference type="UniPathway" id="UPA00077">
    <property type="reaction ID" value="UER00155"/>
</dbReference>
<dbReference type="GO" id="GO:0005524">
    <property type="term" value="F:ATP binding"/>
    <property type="evidence" value="ECO:0007669"/>
    <property type="project" value="UniProtKB-KW"/>
</dbReference>
<comment type="catalytic activity">
    <reaction evidence="1">
        <text>(7,8-dihydropterin-6-yl)methyl diphosphate + 4-aminobenzoate = 7,8-dihydropteroate + diphosphate</text>
        <dbReference type="Rhea" id="RHEA:19949"/>
        <dbReference type="ChEBI" id="CHEBI:17836"/>
        <dbReference type="ChEBI" id="CHEBI:17839"/>
        <dbReference type="ChEBI" id="CHEBI:33019"/>
        <dbReference type="ChEBI" id="CHEBI:72950"/>
        <dbReference type="EC" id="2.5.1.15"/>
    </reaction>
</comment>
<dbReference type="PROSITE" id="PS00792">
    <property type="entry name" value="DHPS_1"/>
    <property type="match status" value="1"/>
</dbReference>
<dbReference type="RefSeq" id="XP_002500293.1">
    <property type="nucleotide sequence ID" value="XM_002500247.1"/>
</dbReference>
<dbReference type="CDD" id="cd00483">
    <property type="entry name" value="HPPK"/>
    <property type="match status" value="1"/>
</dbReference>
<dbReference type="InterPro" id="IPR000550">
    <property type="entry name" value="Hppk"/>
</dbReference>
<sequence length="607" mass="63371">MTSRARQLCRATASLAAARGGAWRARCVQSPPPIVPRDARGWSATAASSHGPSSSGDAHHRRDPPATAVIAIGSNQGDRVDLFRRALRALDEAGIAVDAHSALYETAPAYVTDQPSFLNAAALVRVRDASHPMANDPLLLLDRLKRVEKELGREEGGVRFGPRPIDLDIIFHRSGTHGCGRLEVPHPRYHERPFVLAPLADLAAESNRANLASLASSSSSSSGLHRGDADAGTRGVGGGLRTWADPIGAGLATAARLWAGAGGEANVNASGGDLRRVMPIGGGVNGRPERLWSWGDRTNVMAILNVTPDSFSDGGALMDPGGGHDGDAGRGANVAANVNVAKVLMAARRAVESGADFLDVGGQSTRPGASRVSANEEAARVVPVVEALAAMLVTEYPDRPVYLSVDTFYGEVAARAAAAGADVVNDVSGGTIDRTMHARVANLPRPLPYVAMHSRGDPSTMQLPENTRYASGDVCAEIASESALNAMRAVRAGIEPWRLWTDPGLGFAKTREGNWAVLRGLGRIREGMGGALARAPQLVGASRKGFLGDVLARENSAGRDRDVASAAAAVAAVAGGADVVRVHDVGMTVDALRVADAVWRSRRDDAD</sequence>
<dbReference type="Gene3D" id="3.30.70.560">
    <property type="entry name" value="7,8-Dihydro-6-hydroxymethylpterin-pyrophosphokinase HPPK"/>
    <property type="match status" value="1"/>
</dbReference>
<dbReference type="SUPFAM" id="SSF55083">
    <property type="entry name" value="6-hydroxymethyl-7,8-dihydropterin pyrophosphokinase, HPPK"/>
    <property type="match status" value="1"/>
</dbReference>
<dbReference type="GO" id="GO:0046656">
    <property type="term" value="P:folic acid biosynthetic process"/>
    <property type="evidence" value="ECO:0007669"/>
    <property type="project" value="UniProtKB-KW"/>
</dbReference>
<organism evidence="17 18">
    <name type="scientific">Micromonas commoda (strain RCC299 / NOUM17 / CCMP2709)</name>
    <name type="common">Picoplanktonic green alga</name>
    <dbReference type="NCBI Taxonomy" id="296587"/>
    <lineage>
        <taxon>Eukaryota</taxon>
        <taxon>Viridiplantae</taxon>
        <taxon>Chlorophyta</taxon>
        <taxon>Mamiellophyceae</taxon>
        <taxon>Mamiellales</taxon>
        <taxon>Mamiellaceae</taxon>
        <taxon>Micromonas</taxon>
    </lineage>
</organism>
<dbReference type="GO" id="GO:0004156">
    <property type="term" value="F:dihydropteroate synthase activity"/>
    <property type="evidence" value="ECO:0007669"/>
    <property type="project" value="UniProtKB-EC"/>
</dbReference>
<evidence type="ECO:0000256" key="14">
    <source>
        <dbReference type="ARBA" id="ARBA00023268"/>
    </source>
</evidence>
<evidence type="ECO:0000256" key="4">
    <source>
        <dbReference type="ARBA" id="ARBA00004763"/>
    </source>
</evidence>
<dbReference type="EMBL" id="CP001323">
    <property type="protein sequence ID" value="ACO61551.1"/>
    <property type="molecule type" value="Genomic_DNA"/>
</dbReference>
<dbReference type="Gene3D" id="3.20.20.20">
    <property type="entry name" value="Dihydropteroate synthase-like"/>
    <property type="match status" value="1"/>
</dbReference>
<dbReference type="STRING" id="296587.C1DZ59"/>
<evidence type="ECO:0000256" key="10">
    <source>
        <dbReference type="ARBA" id="ARBA00022777"/>
    </source>
</evidence>
<dbReference type="GO" id="GO:0046654">
    <property type="term" value="P:tetrahydrofolate biosynthetic process"/>
    <property type="evidence" value="ECO:0007669"/>
    <property type="project" value="UniProtKB-UniPathway"/>
</dbReference>
<keyword evidence="10" id="KW-0418">Kinase</keyword>
<comment type="pathway">
    <text evidence="4">Cofactor biosynthesis; tetrahydrofolate biosynthesis; 7,8-dihydrofolate from 2-amino-4-hydroxy-6-hydroxymethyl-7,8-dihydropteridine diphosphate and 4-aminobenzoate: step 1/2.</text>
</comment>
<dbReference type="Pfam" id="PF01288">
    <property type="entry name" value="HPPK"/>
    <property type="match status" value="1"/>
</dbReference>
<keyword evidence="12" id="KW-0460">Magnesium</keyword>
<feature type="domain" description="Pterin-binding" evidence="16">
    <location>
        <begin position="298"/>
        <end position="593"/>
    </location>
</feature>
<evidence type="ECO:0000313" key="17">
    <source>
        <dbReference type="EMBL" id="ACO61551.1"/>
    </source>
</evidence>
<dbReference type="Proteomes" id="UP000002009">
    <property type="component" value="Chromosome 2"/>
</dbReference>
<evidence type="ECO:0000259" key="16">
    <source>
        <dbReference type="PROSITE" id="PS50972"/>
    </source>
</evidence>
<feature type="region of interest" description="Disordered" evidence="15">
    <location>
        <begin position="34"/>
        <end position="63"/>
    </location>
</feature>
<evidence type="ECO:0000256" key="3">
    <source>
        <dbReference type="ARBA" id="ARBA00001946"/>
    </source>
</evidence>
<comment type="cofactor">
    <cofactor evidence="3">
        <name>Mg(2+)</name>
        <dbReference type="ChEBI" id="CHEBI:18420"/>
    </cofactor>
</comment>
<dbReference type="GO" id="GO:0016301">
    <property type="term" value="F:kinase activity"/>
    <property type="evidence" value="ECO:0007669"/>
    <property type="project" value="UniProtKB-KW"/>
</dbReference>
<evidence type="ECO:0000256" key="1">
    <source>
        <dbReference type="ARBA" id="ARBA00000012"/>
    </source>
</evidence>
<comment type="similarity">
    <text evidence="6">In the C-terminal section; belongs to the DHPS family.</text>
</comment>
<dbReference type="OMA" id="NIPHKLM"/>
<dbReference type="InterPro" id="IPR045031">
    <property type="entry name" value="DHP_synth-like"/>
</dbReference>
<dbReference type="OrthoDB" id="615426at2759"/>
<dbReference type="SUPFAM" id="SSF51717">
    <property type="entry name" value="Dihydropteroate synthetase-like"/>
    <property type="match status" value="1"/>
</dbReference>
<keyword evidence="9" id="KW-0547">Nucleotide-binding</keyword>
<evidence type="ECO:0000256" key="15">
    <source>
        <dbReference type="SAM" id="MobiDB-lite"/>
    </source>
</evidence>
<dbReference type="eggNOG" id="KOG2544">
    <property type="taxonomic scope" value="Eukaryota"/>
</dbReference>
<dbReference type="Pfam" id="PF00809">
    <property type="entry name" value="Pterin_bind"/>
    <property type="match status" value="1"/>
</dbReference>
<dbReference type="PROSITE" id="PS50972">
    <property type="entry name" value="PTERIN_BINDING"/>
    <property type="match status" value="1"/>
</dbReference>
<evidence type="ECO:0000256" key="6">
    <source>
        <dbReference type="ARBA" id="ARBA00009951"/>
    </source>
</evidence>
<proteinExistence type="inferred from homology"/>
<evidence type="ECO:0000256" key="2">
    <source>
        <dbReference type="ARBA" id="ARBA00000198"/>
    </source>
</evidence>
<dbReference type="PANTHER" id="PTHR20941:SF1">
    <property type="entry name" value="FOLIC ACID SYNTHESIS PROTEIN FOL1"/>
    <property type="match status" value="1"/>
</dbReference>
<dbReference type="PROSITE" id="PS00794">
    <property type="entry name" value="HPPK"/>
    <property type="match status" value="1"/>
</dbReference>
<dbReference type="NCBIfam" id="TIGR01498">
    <property type="entry name" value="folK"/>
    <property type="match status" value="1"/>
</dbReference>
<gene>
    <name evidence="17" type="ORF">MICPUN_55706</name>
</gene>
<evidence type="ECO:0000256" key="13">
    <source>
        <dbReference type="ARBA" id="ARBA00022909"/>
    </source>
</evidence>
<keyword evidence="18" id="KW-1185">Reference proteome</keyword>
<comment type="catalytic activity">
    <reaction evidence="2">
        <text>6-hydroxymethyl-7,8-dihydropterin + ATP = (7,8-dihydropterin-6-yl)methyl diphosphate + AMP + H(+)</text>
        <dbReference type="Rhea" id="RHEA:11412"/>
        <dbReference type="ChEBI" id="CHEBI:15378"/>
        <dbReference type="ChEBI" id="CHEBI:30616"/>
        <dbReference type="ChEBI" id="CHEBI:44841"/>
        <dbReference type="ChEBI" id="CHEBI:72950"/>
        <dbReference type="ChEBI" id="CHEBI:456215"/>
        <dbReference type="EC" id="2.7.6.3"/>
    </reaction>
</comment>
<feature type="region of interest" description="Disordered" evidence="15">
    <location>
        <begin position="215"/>
        <end position="236"/>
    </location>
</feature>
<evidence type="ECO:0000256" key="11">
    <source>
        <dbReference type="ARBA" id="ARBA00022840"/>
    </source>
</evidence>
<evidence type="ECO:0000256" key="7">
    <source>
        <dbReference type="ARBA" id="ARBA00022679"/>
    </source>
</evidence>
<evidence type="ECO:0000256" key="12">
    <source>
        <dbReference type="ARBA" id="ARBA00022842"/>
    </source>
</evidence>
<protein>
    <recommendedName>
        <fullName evidence="16">Pterin-binding domain-containing protein</fullName>
    </recommendedName>
</protein>
<evidence type="ECO:0000313" key="18">
    <source>
        <dbReference type="Proteomes" id="UP000002009"/>
    </source>
</evidence>
<evidence type="ECO:0000256" key="8">
    <source>
        <dbReference type="ARBA" id="ARBA00022723"/>
    </source>
</evidence>
<name>C1DZ59_MICCC</name>
<feature type="compositionally biased region" description="Polar residues" evidence="15">
    <location>
        <begin position="45"/>
        <end position="56"/>
    </location>
</feature>
<keyword evidence="11" id="KW-0067">ATP-binding</keyword>
<dbReference type="KEGG" id="mis:MICPUN_55706"/>
<dbReference type="InterPro" id="IPR000489">
    <property type="entry name" value="Pterin-binding_dom"/>
</dbReference>
<dbReference type="InterPro" id="IPR035907">
    <property type="entry name" value="Hppk_sf"/>
</dbReference>
<reference evidence="17 18" key="1">
    <citation type="journal article" date="2009" name="Science">
        <title>Green evolution and dynamic adaptations revealed by genomes of the marine picoeukaryotes Micromonas.</title>
        <authorList>
            <person name="Worden A.Z."/>
            <person name="Lee J.H."/>
            <person name="Mock T."/>
            <person name="Rouze P."/>
            <person name="Simmons M.P."/>
            <person name="Aerts A.L."/>
            <person name="Allen A.E."/>
            <person name="Cuvelier M.L."/>
            <person name="Derelle E."/>
            <person name="Everett M.V."/>
            <person name="Foulon E."/>
            <person name="Grimwood J."/>
            <person name="Gundlach H."/>
            <person name="Henrissat B."/>
            <person name="Napoli C."/>
            <person name="McDonald S.M."/>
            <person name="Parker M.S."/>
            <person name="Rombauts S."/>
            <person name="Salamov A."/>
            <person name="Von Dassow P."/>
            <person name="Badger J.H."/>
            <person name="Coutinho P.M."/>
            <person name="Demir E."/>
            <person name="Dubchak I."/>
            <person name="Gentemann C."/>
            <person name="Eikrem W."/>
            <person name="Gready J.E."/>
            <person name="John U."/>
            <person name="Lanier W."/>
            <person name="Lindquist E.A."/>
            <person name="Lucas S."/>
            <person name="Mayer K.F."/>
            <person name="Moreau H."/>
            <person name="Not F."/>
            <person name="Otillar R."/>
            <person name="Panaud O."/>
            <person name="Pangilinan J."/>
            <person name="Paulsen I."/>
            <person name="Piegu B."/>
            <person name="Poliakov A."/>
            <person name="Robbens S."/>
            <person name="Schmutz J."/>
            <person name="Toulza E."/>
            <person name="Wyss T."/>
            <person name="Zelensky A."/>
            <person name="Zhou K."/>
            <person name="Armbrust E.V."/>
            <person name="Bhattacharya D."/>
            <person name="Goodenough U.W."/>
            <person name="Van de Peer Y."/>
            <person name="Grigoriev I.V."/>
        </authorList>
    </citation>
    <scope>NUCLEOTIDE SEQUENCE [LARGE SCALE GENOMIC DNA]</scope>
    <source>
        <strain evidence="18">RCC299 / NOUM17</strain>
    </source>
</reference>
<evidence type="ECO:0000256" key="5">
    <source>
        <dbReference type="ARBA" id="ARBA00005051"/>
    </source>
</evidence>
<dbReference type="GO" id="GO:0046872">
    <property type="term" value="F:metal ion binding"/>
    <property type="evidence" value="ECO:0007669"/>
    <property type="project" value="UniProtKB-KW"/>
</dbReference>
<dbReference type="GeneID" id="8240994"/>
<dbReference type="GO" id="GO:0003848">
    <property type="term" value="F:2-amino-4-hydroxy-6-hydroxymethyldihydropteridine diphosphokinase activity"/>
    <property type="evidence" value="ECO:0007669"/>
    <property type="project" value="UniProtKB-EC"/>
</dbReference>
<keyword evidence="8" id="KW-0479">Metal-binding</keyword>
<dbReference type="InterPro" id="IPR011005">
    <property type="entry name" value="Dihydropteroate_synth-like_sf"/>
</dbReference>
<dbReference type="PANTHER" id="PTHR20941">
    <property type="entry name" value="FOLATE SYNTHESIS PROTEINS"/>
    <property type="match status" value="1"/>
</dbReference>
<dbReference type="NCBIfam" id="TIGR01496">
    <property type="entry name" value="DHPS"/>
    <property type="match status" value="1"/>
</dbReference>
<dbReference type="InParanoid" id="C1DZ59"/>
<dbReference type="FunCoup" id="C1DZ59">
    <property type="interactions" value="751"/>
</dbReference>
<accession>C1DZ59</accession>
<keyword evidence="7" id="KW-0808">Transferase</keyword>